<dbReference type="STRING" id="999630.TUZN_0749"/>
<dbReference type="PROSITE" id="PS51160">
    <property type="entry name" value="ACYLPHOSPHATASE_3"/>
    <property type="match status" value="1"/>
</dbReference>
<proteinExistence type="inferred from homology"/>
<feature type="active site" evidence="6">
    <location>
        <position position="58"/>
    </location>
</feature>
<keyword evidence="4 6" id="KW-0378">Hydrolase</keyword>
<evidence type="ECO:0000256" key="1">
    <source>
        <dbReference type="ARBA" id="ARBA00005614"/>
    </source>
</evidence>
<dbReference type="InterPro" id="IPR017968">
    <property type="entry name" value="Acylphosphatase_CS"/>
</dbReference>
<evidence type="ECO:0000256" key="5">
    <source>
        <dbReference type="ARBA" id="ARBA00047645"/>
    </source>
</evidence>
<dbReference type="InterPro" id="IPR020456">
    <property type="entry name" value="Acylphosphatase"/>
</dbReference>
<accession>F2L4Z0</accession>
<dbReference type="HOGENOM" id="CLU_141932_1_0_2"/>
<gene>
    <name evidence="9" type="ordered locus">TUZN_0749</name>
</gene>
<evidence type="ECO:0000256" key="6">
    <source>
        <dbReference type="PROSITE-ProRule" id="PRU00520"/>
    </source>
</evidence>
<dbReference type="Gene3D" id="3.30.70.100">
    <property type="match status" value="1"/>
</dbReference>
<dbReference type="Pfam" id="PF00708">
    <property type="entry name" value="Acylphosphatase"/>
    <property type="match status" value="1"/>
</dbReference>
<dbReference type="FunFam" id="3.30.70.100:FF:000012">
    <property type="entry name" value="Acylphosphatase"/>
    <property type="match status" value="1"/>
</dbReference>
<reference evidence="9 10" key="1">
    <citation type="journal article" date="2011" name="J. Bacteriol.">
        <title>Complete genome sequence of the thermoacidophilic crenarchaeon Thermoproteus uzoniensis 768-20.</title>
        <authorList>
            <person name="Mardanov A.V."/>
            <person name="Gumerov V.M."/>
            <person name="Beletsky A.V."/>
            <person name="Prokofeva M.I."/>
            <person name="Bonch-Osmolovskaya E.A."/>
            <person name="Ravin N.V."/>
            <person name="Skryabin K.G."/>
        </authorList>
    </citation>
    <scope>NUCLEOTIDE SEQUENCE [LARGE SCALE GENOMIC DNA]</scope>
    <source>
        <strain evidence="9 10">768-20</strain>
    </source>
</reference>
<keyword evidence="10" id="KW-1185">Reference proteome</keyword>
<dbReference type="PANTHER" id="PTHR47268">
    <property type="entry name" value="ACYLPHOSPHATASE"/>
    <property type="match status" value="1"/>
</dbReference>
<comment type="similarity">
    <text evidence="1 7">Belongs to the acylphosphatase family.</text>
</comment>
<sequence length="118" mass="13281">MGSAGASFKHKEIFPGPIPGMAKVRVHLYVRGKVQGVFFRQSMKDVAAYYGVRGWVRNLPDGRTVEAVLEGDEEAVRKVVEWAHYGPPGARVEKVEVAYEEYRGEFDDFKILPTPKNI</sequence>
<evidence type="ECO:0000256" key="3">
    <source>
        <dbReference type="ARBA" id="ARBA00015991"/>
    </source>
</evidence>
<dbReference type="InterPro" id="IPR036046">
    <property type="entry name" value="Acylphosphatase-like_dom_sf"/>
</dbReference>
<organism evidence="9 10">
    <name type="scientific">Thermoproteus uzoniensis (strain 768-20)</name>
    <dbReference type="NCBI Taxonomy" id="999630"/>
    <lineage>
        <taxon>Archaea</taxon>
        <taxon>Thermoproteota</taxon>
        <taxon>Thermoprotei</taxon>
        <taxon>Thermoproteales</taxon>
        <taxon>Thermoproteaceae</taxon>
        <taxon>Thermoproteus</taxon>
    </lineage>
</organism>
<evidence type="ECO:0000259" key="8">
    <source>
        <dbReference type="PROSITE" id="PS51160"/>
    </source>
</evidence>
<dbReference type="AlphaFoldDB" id="F2L4Z0"/>
<protein>
    <recommendedName>
        <fullName evidence="3 6">acylphosphatase</fullName>
        <ecNumber evidence="2 6">3.6.1.7</ecNumber>
    </recommendedName>
</protein>
<dbReference type="SUPFAM" id="SSF54975">
    <property type="entry name" value="Acylphosphatase/BLUF domain-like"/>
    <property type="match status" value="1"/>
</dbReference>
<dbReference type="eggNOG" id="arCOG01674">
    <property type="taxonomic scope" value="Archaea"/>
</dbReference>
<name>F2L4Z0_THEU7</name>
<dbReference type="EC" id="3.6.1.7" evidence="2 6"/>
<evidence type="ECO:0000313" key="10">
    <source>
        <dbReference type="Proteomes" id="UP000008138"/>
    </source>
</evidence>
<dbReference type="GO" id="GO:0003998">
    <property type="term" value="F:acylphosphatase activity"/>
    <property type="evidence" value="ECO:0007669"/>
    <property type="project" value="UniProtKB-EC"/>
</dbReference>
<evidence type="ECO:0000256" key="4">
    <source>
        <dbReference type="ARBA" id="ARBA00022801"/>
    </source>
</evidence>
<dbReference type="Proteomes" id="UP000008138">
    <property type="component" value="Chromosome"/>
</dbReference>
<evidence type="ECO:0000256" key="2">
    <source>
        <dbReference type="ARBA" id="ARBA00012150"/>
    </source>
</evidence>
<dbReference type="KEGG" id="tuz:TUZN_0749"/>
<reference key="2">
    <citation type="submission" date="2011-03" db="EMBL/GenBank/DDBJ databases">
        <title>Complete genome sequence of the thermoacidophilic crenarchaeon Thermoproteus uzoniensis 768-20.</title>
        <authorList>
            <person name="Mardanov A.V."/>
            <person name="Gumerov V.M."/>
            <person name="Beletsky A.V."/>
            <person name="Prokofeva M.I."/>
            <person name="Bonch-Osmolovskaya E.A."/>
            <person name="Ravin N.V."/>
            <person name="Skryabin K.G."/>
        </authorList>
    </citation>
    <scope>NUCLEOTIDE SEQUENCE</scope>
    <source>
        <strain>768-20</strain>
    </source>
</reference>
<feature type="domain" description="Acylphosphatase-like" evidence="8">
    <location>
        <begin position="25"/>
        <end position="113"/>
    </location>
</feature>
<dbReference type="EMBL" id="CP002590">
    <property type="protein sequence ID" value="AEA12239.1"/>
    <property type="molecule type" value="Genomic_DNA"/>
</dbReference>
<dbReference type="PROSITE" id="PS00150">
    <property type="entry name" value="ACYLPHOSPHATASE_1"/>
    <property type="match status" value="1"/>
</dbReference>
<dbReference type="InterPro" id="IPR001792">
    <property type="entry name" value="Acylphosphatase-like_dom"/>
</dbReference>
<comment type="catalytic activity">
    <reaction evidence="5 6">
        <text>an acyl phosphate + H2O = a carboxylate + phosphate + H(+)</text>
        <dbReference type="Rhea" id="RHEA:14965"/>
        <dbReference type="ChEBI" id="CHEBI:15377"/>
        <dbReference type="ChEBI" id="CHEBI:15378"/>
        <dbReference type="ChEBI" id="CHEBI:29067"/>
        <dbReference type="ChEBI" id="CHEBI:43474"/>
        <dbReference type="ChEBI" id="CHEBI:59918"/>
        <dbReference type="EC" id="3.6.1.7"/>
    </reaction>
</comment>
<evidence type="ECO:0000256" key="7">
    <source>
        <dbReference type="RuleBase" id="RU004168"/>
    </source>
</evidence>
<dbReference type="PANTHER" id="PTHR47268:SF4">
    <property type="entry name" value="ACYLPHOSPHATASE"/>
    <property type="match status" value="1"/>
</dbReference>
<evidence type="ECO:0000313" key="9">
    <source>
        <dbReference type="EMBL" id="AEA12239.1"/>
    </source>
</evidence>
<feature type="active site" evidence="6">
    <location>
        <position position="40"/>
    </location>
</feature>